<evidence type="ECO:0000256" key="1">
    <source>
        <dbReference type="SAM" id="MobiDB-lite"/>
    </source>
</evidence>
<evidence type="ECO:0000313" key="2">
    <source>
        <dbReference type="EMBL" id="PTB79468.1"/>
    </source>
</evidence>
<dbReference type="OrthoDB" id="5366485at2759"/>
<dbReference type="Pfam" id="PF23151">
    <property type="entry name" value="NuiA_2"/>
    <property type="match status" value="1"/>
</dbReference>
<proteinExistence type="predicted"/>
<name>A0A2T4CD62_TRILO</name>
<dbReference type="AlphaFoldDB" id="A0A2T4CD62"/>
<dbReference type="Proteomes" id="UP000240760">
    <property type="component" value="Unassembled WGS sequence"/>
</dbReference>
<organism evidence="2 3">
    <name type="scientific">Trichoderma longibrachiatum ATCC 18648</name>
    <dbReference type="NCBI Taxonomy" id="983965"/>
    <lineage>
        <taxon>Eukaryota</taxon>
        <taxon>Fungi</taxon>
        <taxon>Dikarya</taxon>
        <taxon>Ascomycota</taxon>
        <taxon>Pezizomycotina</taxon>
        <taxon>Sordariomycetes</taxon>
        <taxon>Hypocreomycetidae</taxon>
        <taxon>Hypocreales</taxon>
        <taxon>Hypocreaceae</taxon>
        <taxon>Trichoderma</taxon>
    </lineage>
</organism>
<dbReference type="InterPro" id="IPR056539">
    <property type="entry name" value="NuiA-like"/>
</dbReference>
<dbReference type="PANTHER" id="PTHR42093:SF1">
    <property type="match status" value="1"/>
</dbReference>
<evidence type="ECO:0000313" key="3">
    <source>
        <dbReference type="Proteomes" id="UP000240760"/>
    </source>
</evidence>
<feature type="region of interest" description="Disordered" evidence="1">
    <location>
        <begin position="84"/>
        <end position="104"/>
    </location>
</feature>
<dbReference type="Gene3D" id="3.40.1460.10">
    <property type="entry name" value="Nuclease A inhibitor-like"/>
    <property type="match status" value="1"/>
</dbReference>
<dbReference type="EMBL" id="KZ679128">
    <property type="protein sequence ID" value="PTB79468.1"/>
    <property type="molecule type" value="Genomic_DNA"/>
</dbReference>
<feature type="compositionally biased region" description="Low complexity" evidence="1">
    <location>
        <begin position="89"/>
        <end position="103"/>
    </location>
</feature>
<sequence length="234" mass="25701">MPTLHKPILSALSLLATKRAAPQTFARQIIRLLAPTRTSTTTIIIPRISSAPTTPRFLSSTPPVRKMATDEDYMAFLNKANQDADEGRASAQRSQGGAAATQRTFKATDDGAEIPKSIAEALRDAFYVSEADEPFNGVSLRWKGEGGLPDEVEFAKLIHHWDPENAQIDIMDPVDWDSEGQYANIIDAVREATKGNDVRVYRVARDLTRAEYFVISRDDEGGRIVGVKALGVES</sequence>
<dbReference type="PANTHER" id="PTHR42093">
    <property type="match status" value="1"/>
</dbReference>
<keyword evidence="3" id="KW-1185">Reference proteome</keyword>
<gene>
    <name evidence="2" type="ORF">M440DRAFT_1398749</name>
</gene>
<reference evidence="2 3" key="1">
    <citation type="submission" date="2016-07" db="EMBL/GenBank/DDBJ databases">
        <title>Multiple horizontal gene transfer events from other fungi enriched the ability of initially mycotrophic Trichoderma (Ascomycota) to feed on dead plant biomass.</title>
        <authorList>
            <consortium name="DOE Joint Genome Institute"/>
            <person name="Aerts A."/>
            <person name="Atanasova L."/>
            <person name="Chenthamara K."/>
            <person name="Zhang J."/>
            <person name="Grujic M."/>
            <person name="Henrissat B."/>
            <person name="Kuo A."/>
            <person name="Salamov A."/>
            <person name="Lipzen A."/>
            <person name="Labutti K."/>
            <person name="Barry K."/>
            <person name="Miao Y."/>
            <person name="Rahimi M.J."/>
            <person name="Shen Q."/>
            <person name="Grigoriev I.V."/>
            <person name="Kubicek C.P."/>
            <person name="Druzhinina I.S."/>
        </authorList>
    </citation>
    <scope>NUCLEOTIDE SEQUENCE [LARGE SCALE GENOMIC DNA]</scope>
    <source>
        <strain evidence="2 3">ATCC 18648</strain>
    </source>
</reference>
<protein>
    <submittedName>
        <fullName evidence="2">Uncharacterized protein</fullName>
    </submittedName>
</protein>
<accession>A0A2T4CD62</accession>